<protein>
    <submittedName>
        <fullName evidence="2 3">Uncharacterized protein LOC109479893</fullName>
    </submittedName>
</protein>
<organism evidence="1 3">
    <name type="scientific">Branchiostoma belcheri</name>
    <name type="common">Amphioxus</name>
    <dbReference type="NCBI Taxonomy" id="7741"/>
    <lineage>
        <taxon>Eukaryota</taxon>
        <taxon>Metazoa</taxon>
        <taxon>Chordata</taxon>
        <taxon>Cephalochordata</taxon>
        <taxon>Leptocardii</taxon>
        <taxon>Amphioxiformes</taxon>
        <taxon>Branchiostomatidae</taxon>
        <taxon>Branchiostoma</taxon>
    </lineage>
</organism>
<evidence type="ECO:0000313" key="3">
    <source>
        <dbReference type="RefSeq" id="XP_019637504.1"/>
    </source>
</evidence>
<dbReference type="AlphaFoldDB" id="A0A6P4ZTS5"/>
<name>A0A6P4ZTS5_BRABE</name>
<accession>A0A6P4ZTS5</accession>
<gene>
    <name evidence="2 3" type="primary">LOC109479893</name>
</gene>
<keyword evidence="1" id="KW-1185">Reference proteome</keyword>
<evidence type="ECO:0000313" key="2">
    <source>
        <dbReference type="RefSeq" id="XP_019637503.1"/>
    </source>
</evidence>
<dbReference type="GeneID" id="109479893"/>
<sequence>MSLLPYNTKRCYLVHRRRGRTFYLSPGKRGDKVTAKRTAAAVLLHTYRSTETEVEVMLEFGNGAAVAANFHQPHLPLTLTRDVDEVDGAAPPPACLFNLEPAWGNMYRLRSSQDTSYYVTIRQNVAVLCKRDDPNVRERDQMFRIYDP</sequence>
<evidence type="ECO:0000313" key="1">
    <source>
        <dbReference type="Proteomes" id="UP000515135"/>
    </source>
</evidence>
<dbReference type="KEGG" id="bbel:109479893"/>
<proteinExistence type="predicted"/>
<dbReference type="OrthoDB" id="9971917at2759"/>
<dbReference type="RefSeq" id="XP_019637503.1">
    <property type="nucleotide sequence ID" value="XM_019781944.1"/>
</dbReference>
<reference evidence="2 3" key="1">
    <citation type="submission" date="2025-04" db="UniProtKB">
        <authorList>
            <consortium name="RefSeq"/>
        </authorList>
    </citation>
    <scope>IDENTIFICATION</scope>
    <source>
        <tissue evidence="2 3">Gonad</tissue>
    </source>
</reference>
<dbReference type="RefSeq" id="XP_019637504.1">
    <property type="nucleotide sequence ID" value="XM_019781945.1"/>
</dbReference>
<dbReference type="Proteomes" id="UP000515135">
    <property type="component" value="Unplaced"/>
</dbReference>